<keyword evidence="2" id="KW-1185">Reference proteome</keyword>
<dbReference type="STRING" id="1128970.SAMN04487935_1609"/>
<dbReference type="Proteomes" id="UP000199580">
    <property type="component" value="Unassembled WGS sequence"/>
</dbReference>
<evidence type="ECO:0000313" key="1">
    <source>
        <dbReference type="EMBL" id="SDJ72118.1"/>
    </source>
</evidence>
<protein>
    <recommendedName>
        <fullName evidence="3">HEPN domain-containing protein</fullName>
    </recommendedName>
</protein>
<dbReference type="EMBL" id="FNEZ01000002">
    <property type="protein sequence ID" value="SDJ72118.1"/>
    <property type="molecule type" value="Genomic_DNA"/>
</dbReference>
<evidence type="ECO:0008006" key="3">
    <source>
        <dbReference type="Google" id="ProtNLM"/>
    </source>
</evidence>
<evidence type="ECO:0000313" key="2">
    <source>
        <dbReference type="Proteomes" id="UP000199580"/>
    </source>
</evidence>
<organism evidence="1 2">
    <name type="scientific">Flavobacterium noncentrifugens</name>
    <dbReference type="NCBI Taxonomy" id="1128970"/>
    <lineage>
        <taxon>Bacteria</taxon>
        <taxon>Pseudomonadati</taxon>
        <taxon>Bacteroidota</taxon>
        <taxon>Flavobacteriia</taxon>
        <taxon>Flavobacteriales</taxon>
        <taxon>Flavobacteriaceae</taxon>
        <taxon>Flavobacterium</taxon>
    </lineage>
</organism>
<proteinExistence type="predicted"/>
<dbReference type="AlphaFoldDB" id="A0A1G8W1B0"/>
<reference evidence="1 2" key="1">
    <citation type="submission" date="2016-10" db="EMBL/GenBank/DDBJ databases">
        <authorList>
            <person name="de Groot N.N."/>
        </authorList>
    </citation>
    <scope>NUCLEOTIDE SEQUENCE [LARGE SCALE GENOMIC DNA]</scope>
    <source>
        <strain evidence="1 2">CGMCC 1.10076</strain>
    </source>
</reference>
<accession>A0A1G8W1B0</accession>
<dbReference type="RefSeq" id="WP_091393592.1">
    <property type="nucleotide sequence ID" value="NZ_BKAI01000003.1"/>
</dbReference>
<name>A0A1G8W1B0_9FLAO</name>
<dbReference type="Gene3D" id="1.20.120.330">
    <property type="entry name" value="Nucleotidyltransferases domain 2"/>
    <property type="match status" value="1"/>
</dbReference>
<gene>
    <name evidence="1" type="ORF">SAMN04487935_1609</name>
</gene>
<sequence length="572" mass="65067">MDFTLRIPNDLPQRQTLEQAIKILLTYVDVGSVYVSRGHENGIPIMVTFILKKNCGQSGDAVARLSQKVTRAYPDFTFHFFNATVASQEFKEGRPYFYRHCTLLELVYHEPGSKVYYPTFFNANKVIKKAFEYTGDKSIAKDYVIKADVYITMDDNLAAANYLHSALWYLYSCVCEMTLPEGEGQESLLQHYELAVGVAPSLKAFLDKQDPDDNQILETLCTAERCSKGNYNMAAIPVSLLEKAKSKIRSIKWEASKIIKNYSKTIKAKADYMNNQLFLGKAFTAGHLQLNYIMAQVLAEICGIIAELLPTRAIYCFGYTTCPINEEGKKSGFTKDFPGYHFYVLVHSRENREDITALIQAAVRDRFEGKHRVTILIHRIKNIRKQSHNQMYFFENVVNRGLLVYNDTQLPVNFIPEGLTKDHDHSKTFWQNRIMAATQLLDSAAELTTNDQALLKNTLLHQATEQVALGIIELFLGYHPATHSLACLLSLVAFTQEIEIPFGNTTEQEQRLYQLLTAHVGALRHYDLKLYHIADSNVLFVQCQTFLEDARRIGNTAIKLLESTNIQLTQLS</sequence>
<dbReference type="OrthoDB" id="1321649at2"/>